<keyword evidence="9" id="KW-0702">S-nitrosylation</keyword>
<keyword evidence="11" id="KW-0007">Acetylation</keyword>
<evidence type="ECO:0000256" key="17">
    <source>
        <dbReference type="ARBA" id="ARBA00042360"/>
    </source>
</evidence>
<dbReference type="GO" id="GO:0140021">
    <property type="term" value="P:mitochondrial ADP transmembrane transport"/>
    <property type="evidence" value="ECO:0007669"/>
    <property type="project" value="InterPro"/>
</dbReference>
<keyword evidence="13 19" id="KW-0472">Membrane</keyword>
<dbReference type="AlphaFoldDB" id="A0AA36DAX1"/>
<reference evidence="21" key="1">
    <citation type="submission" date="2023-06" db="EMBL/GenBank/DDBJ databases">
        <authorList>
            <person name="Delattre M."/>
        </authorList>
    </citation>
    <scope>NUCLEOTIDE SEQUENCE</scope>
    <source>
        <strain evidence="21">AF72</strain>
    </source>
</reference>
<keyword evidence="3" id="KW-0813">Transport</keyword>
<evidence type="ECO:0000256" key="8">
    <source>
        <dbReference type="ARBA" id="ARBA00022792"/>
    </source>
</evidence>
<evidence type="ECO:0000256" key="5">
    <source>
        <dbReference type="ARBA" id="ARBA00022553"/>
    </source>
</evidence>
<evidence type="ECO:0000256" key="9">
    <source>
        <dbReference type="ARBA" id="ARBA00022799"/>
    </source>
</evidence>
<dbReference type="GO" id="GO:0005743">
    <property type="term" value="C:mitochondrial inner membrane"/>
    <property type="evidence" value="ECO:0007669"/>
    <property type="project" value="UniProtKB-SubCell"/>
</dbReference>
<comment type="similarity">
    <text evidence="2">Belongs to the mitochondrial carrier (TC 2.A.29) family.</text>
</comment>
<feature type="transmembrane region" description="Helical" evidence="20">
    <location>
        <begin position="607"/>
        <end position="625"/>
    </location>
</feature>
<keyword evidence="7" id="KW-0677">Repeat</keyword>
<evidence type="ECO:0000256" key="19">
    <source>
        <dbReference type="PROSITE-ProRule" id="PRU00282"/>
    </source>
</evidence>
<organism evidence="21 22">
    <name type="scientific">Mesorhabditis spiculigera</name>
    <dbReference type="NCBI Taxonomy" id="96644"/>
    <lineage>
        <taxon>Eukaryota</taxon>
        <taxon>Metazoa</taxon>
        <taxon>Ecdysozoa</taxon>
        <taxon>Nematoda</taxon>
        <taxon>Chromadorea</taxon>
        <taxon>Rhabditida</taxon>
        <taxon>Rhabditina</taxon>
        <taxon>Rhabditomorpha</taxon>
        <taxon>Rhabditoidea</taxon>
        <taxon>Rhabditidae</taxon>
        <taxon>Mesorhabditinae</taxon>
        <taxon>Mesorhabditis</taxon>
    </lineage>
</organism>
<dbReference type="PANTHER" id="PTHR45635:SF32">
    <property type="entry name" value="ADP_ATP TRANSLOCASE 1"/>
    <property type="match status" value="1"/>
</dbReference>
<evidence type="ECO:0000256" key="13">
    <source>
        <dbReference type="ARBA" id="ARBA00023136"/>
    </source>
</evidence>
<dbReference type="InterPro" id="IPR002113">
    <property type="entry name" value="ADT_euk_type"/>
</dbReference>
<feature type="transmembrane region" description="Helical" evidence="20">
    <location>
        <begin position="660"/>
        <end position="682"/>
    </location>
</feature>
<evidence type="ECO:0000256" key="16">
    <source>
        <dbReference type="ARBA" id="ARBA00042357"/>
    </source>
</evidence>
<evidence type="ECO:0000256" key="15">
    <source>
        <dbReference type="ARBA" id="ARBA00040862"/>
    </source>
</evidence>
<evidence type="ECO:0000256" key="3">
    <source>
        <dbReference type="ARBA" id="ARBA00022448"/>
    </source>
</evidence>
<evidence type="ECO:0000313" key="22">
    <source>
        <dbReference type="Proteomes" id="UP001177023"/>
    </source>
</evidence>
<evidence type="ECO:0000256" key="6">
    <source>
        <dbReference type="ARBA" id="ARBA00022692"/>
    </source>
</evidence>
<protein>
    <recommendedName>
        <fullName evidence="15">ADP/ATP translocase 1</fullName>
    </recommendedName>
    <alternativeName>
        <fullName evidence="17">ADP,ATP carrier protein 1</fullName>
    </alternativeName>
    <alternativeName>
        <fullName evidence="18">Adenine nucleotide translocator 1</fullName>
    </alternativeName>
    <alternativeName>
        <fullName evidence="16">Solute carrier family 25 member 4</fullName>
    </alternativeName>
</protein>
<evidence type="ECO:0000313" key="21">
    <source>
        <dbReference type="EMBL" id="CAJ0582915.1"/>
    </source>
</evidence>
<feature type="repeat" description="Solcar" evidence="19">
    <location>
        <begin position="399"/>
        <end position="491"/>
    </location>
</feature>
<evidence type="ECO:0000256" key="14">
    <source>
        <dbReference type="ARBA" id="ARBA00024537"/>
    </source>
</evidence>
<evidence type="ECO:0000256" key="12">
    <source>
        <dbReference type="ARBA" id="ARBA00023128"/>
    </source>
</evidence>
<feature type="transmembrane region" description="Helical" evidence="20">
    <location>
        <begin position="564"/>
        <end position="587"/>
    </location>
</feature>
<dbReference type="EMBL" id="CATQJA010002665">
    <property type="protein sequence ID" value="CAJ0582915.1"/>
    <property type="molecule type" value="Genomic_DNA"/>
</dbReference>
<dbReference type="GO" id="GO:1990544">
    <property type="term" value="P:mitochondrial ATP transmembrane transport"/>
    <property type="evidence" value="ECO:0007669"/>
    <property type="project" value="InterPro"/>
</dbReference>
<dbReference type="GO" id="GO:1901029">
    <property type="term" value="P:negative regulation of mitochondrial outer membrane permeabilization involved in apoptotic signaling pathway"/>
    <property type="evidence" value="ECO:0007669"/>
    <property type="project" value="TreeGrafter"/>
</dbReference>
<feature type="repeat" description="Solcar" evidence="19">
    <location>
        <begin position="503"/>
        <end position="593"/>
    </location>
</feature>
<evidence type="ECO:0000256" key="4">
    <source>
        <dbReference type="ARBA" id="ARBA00022481"/>
    </source>
</evidence>
<dbReference type="Pfam" id="PF00153">
    <property type="entry name" value="Mito_carr"/>
    <property type="match status" value="3"/>
</dbReference>
<evidence type="ECO:0000256" key="18">
    <source>
        <dbReference type="ARBA" id="ARBA00042665"/>
    </source>
</evidence>
<feature type="transmembrane region" description="Helical" evidence="20">
    <location>
        <begin position="505"/>
        <end position="526"/>
    </location>
</feature>
<evidence type="ECO:0000256" key="1">
    <source>
        <dbReference type="ARBA" id="ARBA00004448"/>
    </source>
</evidence>
<dbReference type="GO" id="GO:0005471">
    <property type="term" value="F:ATP:ADP antiporter activity"/>
    <property type="evidence" value="ECO:0007669"/>
    <property type="project" value="InterPro"/>
</dbReference>
<accession>A0AA36DAX1</accession>
<feature type="non-terminal residue" evidence="21">
    <location>
        <position position="689"/>
    </location>
</feature>
<dbReference type="PRINTS" id="PR00927">
    <property type="entry name" value="ADPTRNSLCASE"/>
</dbReference>
<dbReference type="PROSITE" id="PS50920">
    <property type="entry name" value="SOLCAR"/>
    <property type="match status" value="3"/>
</dbReference>
<proteinExistence type="inferred from homology"/>
<name>A0AA36DAX1_9BILA</name>
<keyword evidence="6 19" id="KW-0812">Transmembrane</keyword>
<dbReference type="InterPro" id="IPR018108">
    <property type="entry name" value="MCP_transmembrane"/>
</dbReference>
<evidence type="ECO:0000256" key="11">
    <source>
        <dbReference type="ARBA" id="ARBA00022990"/>
    </source>
</evidence>
<evidence type="ECO:0000256" key="2">
    <source>
        <dbReference type="ARBA" id="ARBA00006375"/>
    </source>
</evidence>
<dbReference type="InterPro" id="IPR002067">
    <property type="entry name" value="MCP"/>
</dbReference>
<keyword evidence="22" id="KW-1185">Reference proteome</keyword>
<evidence type="ECO:0000256" key="10">
    <source>
        <dbReference type="ARBA" id="ARBA00022989"/>
    </source>
</evidence>
<dbReference type="InterPro" id="IPR023395">
    <property type="entry name" value="MCP_dom_sf"/>
</dbReference>
<dbReference type="PANTHER" id="PTHR45635">
    <property type="entry name" value="ADP,ATP CARRIER PROTEIN 1-RELATED-RELATED"/>
    <property type="match status" value="1"/>
</dbReference>
<dbReference type="PRINTS" id="PR00926">
    <property type="entry name" value="MITOCARRIER"/>
</dbReference>
<comment type="catalytic activity">
    <reaction evidence="14">
        <text>ADP(in) + ATP(out) = ADP(out) + ATP(in)</text>
        <dbReference type="Rhea" id="RHEA:34999"/>
        <dbReference type="ChEBI" id="CHEBI:30616"/>
        <dbReference type="ChEBI" id="CHEBI:456216"/>
    </reaction>
</comment>
<feature type="repeat" description="Solcar" evidence="19">
    <location>
        <begin position="606"/>
        <end position="688"/>
    </location>
</feature>
<evidence type="ECO:0000256" key="20">
    <source>
        <dbReference type="SAM" id="Phobius"/>
    </source>
</evidence>
<dbReference type="Proteomes" id="UP001177023">
    <property type="component" value="Unassembled WGS sequence"/>
</dbReference>
<comment type="subcellular location">
    <subcellularLocation>
        <location evidence="1">Mitochondrion inner membrane</location>
        <topology evidence="1">Multi-pass membrane protein</topology>
    </subcellularLocation>
</comment>
<sequence>MREKWISGMERAELMAKRFVQEPVTNFECAVSFHLMVTLDCRALNSEEWAAIMKYVRPMKPKLEENHRLIWSTERGILWRDLSKLFPRLMKKTTLFTPGKLDILYDDPSKVHDYVKRLGFILLRRKDSLAEKPLPRKKKRGSRRGHIGTFEDWLLEEESIHLINPQTSIQPLFAPKIASTAVNPVIAILSRIEESSEDEEVTEQPIRRVPSTRSSLSADSANLIVVTRLDETTAKSISLKEAGPSNQEQETMDDAEPAIKVEEQGLVQQIPEESRRLSWVEVDETASASLSTQDNFDYSTWRWRGIQSTAHPELGASMAVERPITISMDALPTWLRPKATIEEDLAARKNFWKSAAPPPVDAQPLGPQHEKNPSKQGILMRITSMENSTSAKITFDDAVRFAKDFGAGSVAATIAKTVIAPVERVKLILQLQSAQPTLAVERRYKGPMDCFIRLPKEQGFLSFWRGNGSNIIRSCAQESFGLAFKELYRKLILADVAMTDYSQQFIGNIVAGALSGLTTLTIIYPLDFTRTRLAIDMGKDASDREFRGLSDCIRKIVKADGVRGLYVGLLPSMQYIMLYRGAYYGLFDWAKPFIAEGEKQDLSFTKAFLLGQVTTLVAGLCSYPLDTVRRRLMMESGQGKISMGTMKCAKLLLHNEGWKAFYSGAFVNVIRGTGAALVLAFYNEMHKYM</sequence>
<keyword evidence="12" id="KW-0496">Mitochondrion</keyword>
<dbReference type="SUPFAM" id="SSF103506">
    <property type="entry name" value="Mitochondrial carrier"/>
    <property type="match status" value="1"/>
</dbReference>
<comment type="caution">
    <text evidence="21">The sequence shown here is derived from an EMBL/GenBank/DDBJ whole genome shotgun (WGS) entry which is preliminary data.</text>
</comment>
<evidence type="ECO:0000256" key="7">
    <source>
        <dbReference type="ARBA" id="ARBA00022737"/>
    </source>
</evidence>
<gene>
    <name evidence="21" type="ORF">MSPICULIGERA_LOCUS21045</name>
</gene>
<keyword evidence="10 20" id="KW-1133">Transmembrane helix</keyword>
<keyword evidence="8" id="KW-0999">Mitochondrion inner membrane</keyword>
<dbReference type="Gene3D" id="1.50.40.10">
    <property type="entry name" value="Mitochondrial carrier domain"/>
    <property type="match status" value="1"/>
</dbReference>
<keyword evidence="5" id="KW-0597">Phosphoprotein</keyword>
<keyword evidence="4" id="KW-0488">Methylation</keyword>